<dbReference type="Gene3D" id="3.40.50.720">
    <property type="entry name" value="NAD(P)-binding Rossmann-like Domain"/>
    <property type="match status" value="1"/>
</dbReference>
<accession>A0A229REV9</accession>
<gene>
    <name evidence="5" type="ORF">CFP75_31865</name>
</gene>
<proteinExistence type="inferred from homology"/>
<dbReference type="SUPFAM" id="SSF51735">
    <property type="entry name" value="NAD(P)-binding Rossmann-fold domains"/>
    <property type="match status" value="1"/>
</dbReference>
<protein>
    <submittedName>
        <fullName evidence="5">Glu/Leu/Phe/Val dehydrogenase</fullName>
    </submittedName>
</protein>
<dbReference type="InterPro" id="IPR006095">
    <property type="entry name" value="Glu/Leu/Phe/Val/Trp_DH"/>
</dbReference>
<reference evidence="5 6" key="1">
    <citation type="submission" date="2017-07" db="EMBL/GenBank/DDBJ databases">
        <title>Amycolatopsis alba DSM 44262 Genome sequencing and assembly.</title>
        <authorList>
            <person name="Kaur N."/>
            <person name="Mayilraj S."/>
        </authorList>
    </citation>
    <scope>NUCLEOTIDE SEQUENCE [LARGE SCALE GENOMIC DNA]</scope>
    <source>
        <strain evidence="5 6">DSM 44262</strain>
    </source>
</reference>
<dbReference type="InterPro" id="IPR036291">
    <property type="entry name" value="NAD(P)-bd_dom_sf"/>
</dbReference>
<evidence type="ECO:0000256" key="1">
    <source>
        <dbReference type="ARBA" id="ARBA00006382"/>
    </source>
</evidence>
<dbReference type="Pfam" id="PF00208">
    <property type="entry name" value="ELFV_dehydrog"/>
    <property type="match status" value="1"/>
</dbReference>
<dbReference type="RefSeq" id="WP_020636706.1">
    <property type="nucleotide sequence ID" value="NZ_KB913032.1"/>
</dbReference>
<evidence type="ECO:0000313" key="6">
    <source>
        <dbReference type="Proteomes" id="UP000215563"/>
    </source>
</evidence>
<dbReference type="Gene3D" id="3.40.50.10860">
    <property type="entry name" value="Leucine Dehydrogenase, chain A, domain 1"/>
    <property type="match status" value="1"/>
</dbReference>
<sequence length="375" mass="38299">MFRYTWSSGEVDVHLVADSVIGGLCAGGIRIAPDVGEADVAKLARLMTLKLASGGIPLGGAKSAVVLKPGADRKAALDQAALALEPFLRSKYLLGEDSGSTASDVVAIYRGLGIDLISFVVAKAAERGKVLDVPDGITVEHLLNEEFAGTLSGSGAVHALEAAAAVTGATLHGKRAAVQGFGSVGHAAAVALANAGLSVVTVSDVHGVVHNPDGFSPEFLASARVGSGEIDRDRLPAGTRLLPGHDWLSLPASVLVPAATAGSITTGNLASVHPDVRFVVEGANDPLTVEAEQALEDRGVTVLPDFIANAGSAVTFGLLVTGESTLDKVADEFRNRIDRAIQACVPAGGGAPRYVRDRALARARAYLATVSGQAR</sequence>
<name>A0A229REV9_AMYAL</name>
<dbReference type="PRINTS" id="PR00082">
    <property type="entry name" value="GLFDHDRGNASE"/>
</dbReference>
<organism evidence="5 6">
    <name type="scientific">Amycolatopsis alba DSM 44262</name>
    <dbReference type="NCBI Taxonomy" id="1125972"/>
    <lineage>
        <taxon>Bacteria</taxon>
        <taxon>Bacillati</taxon>
        <taxon>Actinomycetota</taxon>
        <taxon>Actinomycetes</taxon>
        <taxon>Pseudonocardiales</taxon>
        <taxon>Pseudonocardiaceae</taxon>
        <taxon>Amycolatopsis</taxon>
    </lineage>
</organism>
<dbReference type="InterPro" id="IPR006096">
    <property type="entry name" value="Glu/Leu/Phe/Val/Trp_DH_C"/>
</dbReference>
<keyword evidence="2 3" id="KW-0560">Oxidoreductase</keyword>
<dbReference type="OrthoDB" id="9803297at2"/>
<dbReference type="EMBL" id="NMQU01000106">
    <property type="protein sequence ID" value="OXM45190.1"/>
    <property type="molecule type" value="Genomic_DNA"/>
</dbReference>
<dbReference type="SMART" id="SM00839">
    <property type="entry name" value="ELFV_dehydrog"/>
    <property type="match status" value="1"/>
</dbReference>
<comment type="caution">
    <text evidence="5">The sequence shown here is derived from an EMBL/GenBank/DDBJ whole genome shotgun (WGS) entry which is preliminary data.</text>
</comment>
<evidence type="ECO:0000259" key="4">
    <source>
        <dbReference type="SMART" id="SM00839"/>
    </source>
</evidence>
<evidence type="ECO:0000313" key="5">
    <source>
        <dbReference type="EMBL" id="OXM45190.1"/>
    </source>
</evidence>
<dbReference type="PANTHER" id="PTHR11606">
    <property type="entry name" value="GLUTAMATE DEHYDROGENASE"/>
    <property type="match status" value="1"/>
</dbReference>
<dbReference type="GO" id="GO:0004352">
    <property type="term" value="F:glutamate dehydrogenase (NAD+) activity"/>
    <property type="evidence" value="ECO:0007669"/>
    <property type="project" value="TreeGrafter"/>
</dbReference>
<feature type="domain" description="Glutamate/phenylalanine/leucine/valine/L-tryptophan dehydrogenase C-terminal" evidence="4">
    <location>
        <begin position="146"/>
        <end position="375"/>
    </location>
</feature>
<dbReference type="PANTHER" id="PTHR11606:SF13">
    <property type="entry name" value="GLUTAMATE DEHYDROGENASE 1, MITOCHONDRIAL"/>
    <property type="match status" value="1"/>
</dbReference>
<comment type="similarity">
    <text evidence="1 3">Belongs to the Glu/Leu/Phe/Val dehydrogenases family.</text>
</comment>
<evidence type="ECO:0000256" key="2">
    <source>
        <dbReference type="ARBA" id="ARBA00023002"/>
    </source>
</evidence>
<dbReference type="SUPFAM" id="SSF53223">
    <property type="entry name" value="Aminoacid dehydrogenase-like, N-terminal domain"/>
    <property type="match status" value="1"/>
</dbReference>
<dbReference type="InterPro" id="IPR046346">
    <property type="entry name" value="Aminoacid_DH-like_N_sf"/>
</dbReference>
<evidence type="ECO:0000256" key="3">
    <source>
        <dbReference type="RuleBase" id="RU004417"/>
    </source>
</evidence>
<dbReference type="GO" id="GO:0006538">
    <property type="term" value="P:L-glutamate catabolic process"/>
    <property type="evidence" value="ECO:0007669"/>
    <property type="project" value="TreeGrafter"/>
</dbReference>
<dbReference type="InterPro" id="IPR006097">
    <property type="entry name" value="Glu/Leu/Phe/Val/Trp_DH_dimer"/>
</dbReference>
<dbReference type="Proteomes" id="UP000215563">
    <property type="component" value="Unassembled WGS sequence"/>
</dbReference>
<dbReference type="AlphaFoldDB" id="A0A229REV9"/>
<keyword evidence="6" id="KW-1185">Reference proteome</keyword>
<dbReference type="Pfam" id="PF02812">
    <property type="entry name" value="ELFV_dehydrog_N"/>
    <property type="match status" value="1"/>
</dbReference>